<dbReference type="Pfam" id="PF03062">
    <property type="entry name" value="MBOAT"/>
    <property type="match status" value="1"/>
</dbReference>
<feature type="transmembrane region" description="Helical" evidence="10">
    <location>
        <begin position="82"/>
        <end position="115"/>
    </location>
</feature>
<feature type="transmembrane region" description="Helical" evidence="10">
    <location>
        <begin position="224"/>
        <end position="246"/>
    </location>
</feature>
<evidence type="ECO:0000256" key="10">
    <source>
        <dbReference type="SAM" id="Phobius"/>
    </source>
</evidence>
<dbReference type="AlphaFoldDB" id="A0A369LKD4"/>
<dbReference type="NCBIfam" id="TIGR04091">
    <property type="entry name" value="LTA_dltB"/>
    <property type="match status" value="1"/>
</dbReference>
<comment type="subcellular location">
    <subcellularLocation>
        <location evidence="1">Cell membrane</location>
        <topology evidence="1">Multi-pass membrane protein</topology>
    </subcellularLocation>
</comment>
<dbReference type="PANTHER" id="PTHR13285">
    <property type="entry name" value="ACYLTRANSFERASE"/>
    <property type="match status" value="1"/>
</dbReference>
<feature type="transmembrane region" description="Helical" evidence="10">
    <location>
        <begin position="174"/>
        <end position="197"/>
    </location>
</feature>
<dbReference type="InterPro" id="IPR024024">
    <property type="entry name" value="DltB"/>
</dbReference>
<accession>A0A369LKD4</accession>
<dbReference type="InterPro" id="IPR024194">
    <property type="entry name" value="Ac/AlaTfrase_AlgI/DltB"/>
</dbReference>
<feature type="transmembrane region" description="Helical" evidence="10">
    <location>
        <begin position="32"/>
        <end position="61"/>
    </location>
</feature>
<dbReference type="RefSeq" id="WP_114615486.1">
    <property type="nucleotide sequence ID" value="NZ_PPTO01000007.1"/>
</dbReference>
<dbReference type="Proteomes" id="UP000253975">
    <property type="component" value="Unassembled WGS sequence"/>
</dbReference>
<evidence type="ECO:0000256" key="1">
    <source>
        <dbReference type="ARBA" id="ARBA00004651"/>
    </source>
</evidence>
<dbReference type="InterPro" id="IPR004299">
    <property type="entry name" value="MBOAT_fam"/>
</dbReference>
<comment type="similarity">
    <text evidence="2 9">Belongs to the membrane-bound acyltransferase family.</text>
</comment>
<name>A0A369LKD4_9ACTN</name>
<dbReference type="PIRSF" id="PIRSF500216">
    <property type="entry name" value="DltB"/>
    <property type="match status" value="1"/>
</dbReference>
<evidence type="ECO:0000256" key="8">
    <source>
        <dbReference type="ARBA" id="ARBA00023315"/>
    </source>
</evidence>
<reference evidence="11 12" key="1">
    <citation type="journal article" date="2018" name="Elife">
        <title>Discovery and characterization of a prevalent human gut bacterial enzyme sufficient for the inactivation of a family of plant toxins.</title>
        <authorList>
            <person name="Koppel N."/>
            <person name="Bisanz J.E."/>
            <person name="Pandelia M.E."/>
            <person name="Turnbaugh P.J."/>
            <person name="Balskus E.P."/>
        </authorList>
    </citation>
    <scope>NUCLEOTIDE SEQUENCE [LARGE SCALE GENOMIC DNA]</scope>
    <source>
        <strain evidence="11 12">OB21 GAM31</strain>
    </source>
</reference>
<dbReference type="EMBL" id="PPTO01000007">
    <property type="protein sequence ID" value="RDB58686.1"/>
    <property type="molecule type" value="Genomic_DNA"/>
</dbReference>
<evidence type="ECO:0000256" key="6">
    <source>
        <dbReference type="ARBA" id="ARBA00022989"/>
    </source>
</evidence>
<organism evidence="11 12">
    <name type="scientific">Slackia isoflavoniconvertens</name>
    <dbReference type="NCBI Taxonomy" id="572010"/>
    <lineage>
        <taxon>Bacteria</taxon>
        <taxon>Bacillati</taxon>
        <taxon>Actinomycetota</taxon>
        <taxon>Coriobacteriia</taxon>
        <taxon>Eggerthellales</taxon>
        <taxon>Eggerthellaceae</taxon>
        <taxon>Slackia</taxon>
    </lineage>
</organism>
<dbReference type="InterPro" id="IPR051085">
    <property type="entry name" value="MB_O-acyltransferase"/>
</dbReference>
<evidence type="ECO:0000256" key="3">
    <source>
        <dbReference type="ARBA" id="ARBA00022475"/>
    </source>
</evidence>
<gene>
    <name evidence="11" type="primary">dltB</name>
    <name evidence="11" type="ORF">C1881_05240</name>
</gene>
<evidence type="ECO:0000313" key="11">
    <source>
        <dbReference type="EMBL" id="RDB58686.1"/>
    </source>
</evidence>
<dbReference type="GO" id="GO:0070395">
    <property type="term" value="P:lipoteichoic acid biosynthetic process"/>
    <property type="evidence" value="ECO:0007669"/>
    <property type="project" value="InterPro"/>
</dbReference>
<keyword evidence="5 10" id="KW-0812">Transmembrane</keyword>
<evidence type="ECO:0000256" key="9">
    <source>
        <dbReference type="PIRNR" id="PIRNR016636"/>
    </source>
</evidence>
<comment type="caution">
    <text evidence="11">The sequence shown here is derived from an EMBL/GenBank/DDBJ whole genome shotgun (WGS) entry which is preliminary data.</text>
</comment>
<keyword evidence="4 9" id="KW-0808">Transferase</keyword>
<evidence type="ECO:0000256" key="7">
    <source>
        <dbReference type="ARBA" id="ARBA00023136"/>
    </source>
</evidence>
<feature type="transmembrane region" description="Helical" evidence="10">
    <location>
        <begin position="300"/>
        <end position="318"/>
    </location>
</feature>
<proteinExistence type="inferred from homology"/>
<dbReference type="GO" id="GO:0016746">
    <property type="term" value="F:acyltransferase activity"/>
    <property type="evidence" value="ECO:0007669"/>
    <property type="project" value="UniProtKB-KW"/>
</dbReference>
<dbReference type="PIRSF" id="PIRSF016636">
    <property type="entry name" value="AlgI_DltB"/>
    <property type="match status" value="1"/>
</dbReference>
<evidence type="ECO:0000313" key="12">
    <source>
        <dbReference type="Proteomes" id="UP000253975"/>
    </source>
</evidence>
<keyword evidence="8 9" id="KW-0012">Acyltransferase</keyword>
<evidence type="ECO:0000256" key="4">
    <source>
        <dbReference type="ARBA" id="ARBA00022679"/>
    </source>
</evidence>
<keyword evidence="7 9" id="KW-0472">Membrane</keyword>
<feature type="transmembrane region" description="Helical" evidence="10">
    <location>
        <begin position="354"/>
        <end position="375"/>
    </location>
</feature>
<dbReference type="GO" id="GO:0005886">
    <property type="term" value="C:plasma membrane"/>
    <property type="evidence" value="ECO:0007669"/>
    <property type="project" value="UniProtKB-SubCell"/>
</dbReference>
<evidence type="ECO:0000256" key="5">
    <source>
        <dbReference type="ARBA" id="ARBA00022692"/>
    </source>
</evidence>
<protein>
    <submittedName>
        <fullName evidence="11">D-alanyl-lipoteichoic acid biosynthesis protein DltB</fullName>
    </submittedName>
</protein>
<keyword evidence="3 9" id="KW-1003">Cell membrane</keyword>
<keyword evidence="6 10" id="KW-1133">Transmembrane helix</keyword>
<evidence type="ECO:0000256" key="2">
    <source>
        <dbReference type="ARBA" id="ARBA00010323"/>
    </source>
</evidence>
<feature type="transmembrane region" description="Helical" evidence="10">
    <location>
        <begin position="7"/>
        <end position="26"/>
    </location>
</feature>
<sequence length="386" mass="43741">MSFYADPSFFVLLSVAVVGAAVLGLLEKPLKWYGLVASLFFVALLFMNDAAQFACFVLFLASSAAGCALIMRTPKSKWSFRIALAFTLYPLVVCKVSGAFDASLLGFAGISYLTFKATQVVIEVHDGIIERMSPSDWLCFIVFFPVFTSGPIDRSRRFIEDLHATRSRDEYAGLLARGIVLIAAGMVYKMVIAAYIFRLYDPHGWGNAGLGVELWQQVIIAYQYGLYLFFDFAGYSLMAMGASYCFGIRTPRNFRAPFLAVDIKDFWNRWHITLSFWLRDFVFMRFSRFALKHKLFKKRLRVAQCGFMVNMLLMGAWHGLSADYLLYGLFHGVLLAATEAFQKTKFYKAHKKELWFRGVSWFVTMQAVFFGFALFSGQITRLACGA</sequence>
<dbReference type="PANTHER" id="PTHR13285:SF23">
    <property type="entry name" value="TEICHOIC ACID D-ALANYLTRANSFERASE"/>
    <property type="match status" value="1"/>
</dbReference>